<feature type="compositionally biased region" description="Polar residues" evidence="8">
    <location>
        <begin position="112"/>
        <end position="151"/>
    </location>
</feature>
<keyword evidence="2 9" id="KW-0812">Transmembrane</keyword>
<gene>
    <name evidence="12" type="primary">CD34</name>
</gene>
<feature type="compositionally biased region" description="Polar residues" evidence="8">
    <location>
        <begin position="354"/>
        <end position="372"/>
    </location>
</feature>
<name>A0A6J0HTT3_9PASS</name>
<keyword evidence="5 9" id="KW-1133">Transmembrane helix</keyword>
<feature type="compositionally biased region" description="Polar residues" evidence="8">
    <location>
        <begin position="85"/>
        <end position="105"/>
    </location>
</feature>
<dbReference type="AlphaFoldDB" id="A0A6J0HTT3"/>
<dbReference type="RefSeq" id="XP_017676969.1">
    <property type="nucleotide sequence ID" value="XM_017821480.1"/>
</dbReference>
<feature type="signal peptide" evidence="10">
    <location>
        <begin position="1"/>
        <end position="31"/>
    </location>
</feature>
<evidence type="ECO:0000256" key="3">
    <source>
        <dbReference type="ARBA" id="ARBA00022729"/>
    </source>
</evidence>
<dbReference type="PANTHER" id="PTHR16677:SF1">
    <property type="entry name" value="HEMATOPOIETIC PROGENITOR CELL ANTIGEN CD34"/>
    <property type="match status" value="1"/>
</dbReference>
<feature type="compositionally biased region" description="Polar residues" evidence="8">
    <location>
        <begin position="29"/>
        <end position="39"/>
    </location>
</feature>
<evidence type="ECO:0000256" key="8">
    <source>
        <dbReference type="SAM" id="MobiDB-lite"/>
    </source>
</evidence>
<keyword evidence="6 9" id="KW-0472">Membrane</keyword>
<dbReference type="InterPro" id="IPR013836">
    <property type="entry name" value="CD34/Podocalyxin"/>
</dbReference>
<dbReference type="InterPro" id="IPR008083">
    <property type="entry name" value="CD34"/>
</dbReference>
<feature type="region of interest" description="Disordered" evidence="8">
    <location>
        <begin position="323"/>
        <end position="383"/>
    </location>
</feature>
<dbReference type="GO" id="GO:0007160">
    <property type="term" value="P:cell-matrix adhesion"/>
    <property type="evidence" value="ECO:0007669"/>
    <property type="project" value="TreeGrafter"/>
</dbReference>
<evidence type="ECO:0000256" key="5">
    <source>
        <dbReference type="ARBA" id="ARBA00022989"/>
    </source>
</evidence>
<evidence type="ECO:0000256" key="10">
    <source>
        <dbReference type="SAM" id="SignalP"/>
    </source>
</evidence>
<evidence type="ECO:0000313" key="11">
    <source>
        <dbReference type="Proteomes" id="UP000504624"/>
    </source>
</evidence>
<keyword evidence="7" id="KW-0325">Glycoprotein</keyword>
<evidence type="ECO:0000256" key="6">
    <source>
        <dbReference type="ARBA" id="ARBA00023136"/>
    </source>
</evidence>
<evidence type="ECO:0000256" key="4">
    <source>
        <dbReference type="ARBA" id="ARBA00022889"/>
    </source>
</evidence>
<dbReference type="PANTHER" id="PTHR16677">
    <property type="entry name" value="HEMATOPOIETIC PROGENITOR CELL ANTIGEN CD34"/>
    <property type="match status" value="1"/>
</dbReference>
<comment type="subcellular location">
    <subcellularLocation>
        <location evidence="1">Membrane</location>
        <topology evidence="1">Single-pass type I membrane protein</topology>
    </subcellularLocation>
</comment>
<evidence type="ECO:0000313" key="12">
    <source>
        <dbReference type="RefSeq" id="XP_017676969.1"/>
    </source>
</evidence>
<dbReference type="Pfam" id="PF06365">
    <property type="entry name" value="CD34_antigen"/>
    <property type="match status" value="1"/>
</dbReference>
<dbReference type="OrthoDB" id="8945512at2759"/>
<dbReference type="Proteomes" id="UP000504624">
    <property type="component" value="Unplaced"/>
</dbReference>
<dbReference type="GO" id="GO:0005886">
    <property type="term" value="C:plasma membrane"/>
    <property type="evidence" value="ECO:0007669"/>
    <property type="project" value="UniProtKB-ARBA"/>
</dbReference>
<reference evidence="12" key="1">
    <citation type="submission" date="2025-08" db="UniProtKB">
        <authorList>
            <consortium name="RefSeq"/>
        </authorList>
    </citation>
    <scope>IDENTIFICATION</scope>
</reference>
<dbReference type="PRINTS" id="PR01700">
    <property type="entry name" value="CD34ANTIGEN"/>
</dbReference>
<keyword evidence="11" id="KW-1185">Reference proteome</keyword>
<evidence type="ECO:0000256" key="9">
    <source>
        <dbReference type="SAM" id="Phobius"/>
    </source>
</evidence>
<feature type="region of interest" description="Disordered" evidence="8">
    <location>
        <begin position="28"/>
        <end position="174"/>
    </location>
</feature>
<feature type="chain" id="PRO_5026752564" evidence="10">
    <location>
        <begin position="32"/>
        <end position="383"/>
    </location>
</feature>
<protein>
    <submittedName>
        <fullName evidence="12">Hematopoietic progenitor cell antigen CD34 isoform X1</fullName>
    </submittedName>
</protein>
<dbReference type="GeneID" id="108500502"/>
<dbReference type="CTD" id="947"/>
<keyword evidence="3 10" id="KW-0732">Signal</keyword>
<organism evidence="11 12">
    <name type="scientific">Lepidothrix coronata</name>
    <name type="common">blue-crowned manakin</name>
    <dbReference type="NCBI Taxonomy" id="321398"/>
    <lineage>
        <taxon>Eukaryota</taxon>
        <taxon>Metazoa</taxon>
        <taxon>Chordata</taxon>
        <taxon>Craniata</taxon>
        <taxon>Vertebrata</taxon>
        <taxon>Euteleostomi</taxon>
        <taxon>Archelosauria</taxon>
        <taxon>Archosauria</taxon>
        <taxon>Dinosauria</taxon>
        <taxon>Saurischia</taxon>
        <taxon>Theropoda</taxon>
        <taxon>Coelurosauria</taxon>
        <taxon>Aves</taxon>
        <taxon>Neognathae</taxon>
        <taxon>Neoaves</taxon>
        <taxon>Telluraves</taxon>
        <taxon>Australaves</taxon>
        <taxon>Passeriformes</taxon>
        <taxon>Pipridae</taxon>
        <taxon>Lepidothrix</taxon>
    </lineage>
</organism>
<evidence type="ECO:0000256" key="7">
    <source>
        <dbReference type="ARBA" id="ARBA00023180"/>
    </source>
</evidence>
<accession>A0A6J0HTT3</accession>
<proteinExistence type="predicted"/>
<feature type="compositionally biased region" description="Polar residues" evidence="8">
    <location>
        <begin position="328"/>
        <end position="339"/>
    </location>
</feature>
<feature type="transmembrane region" description="Helical" evidence="9">
    <location>
        <begin position="287"/>
        <end position="308"/>
    </location>
</feature>
<evidence type="ECO:0000256" key="2">
    <source>
        <dbReference type="ARBA" id="ARBA00022692"/>
    </source>
</evidence>
<feature type="compositionally biased region" description="Low complexity" evidence="8">
    <location>
        <begin position="48"/>
        <end position="70"/>
    </location>
</feature>
<keyword evidence="4" id="KW-0130">Cell adhesion</keyword>
<evidence type="ECO:0000256" key="1">
    <source>
        <dbReference type="ARBA" id="ARBA00004479"/>
    </source>
</evidence>
<sequence>MLFLGSFRVMKRRQLFWIALCVLELAGNASGSPTGTPAPTVTDMAEEGNTSGATTGAIGATGATGTASSAKPTPDTAAAAGSLTGIPSSTGSSGEQMSPQTSQAPTVELGTSLETQNMSQSVPTTKSPETQPSEAAEASGSTVDMKSSPATTEHPPVSAATLPPHTARDSPKPSPLPITCHNVKEVSDTGAICLQLNESTTCKHFLERKGSDLWRAVCQENAHPVPSPCQVKLAKSEVDHHCLLLILSGEKDPAPHMLKESHWEKFGIKSLKWDSVRNHQDFSQKTLIALVTSGLLLAFLGLAGYFLMRRRSWSPAGERLAEDPYYTENGSQGNTMLMTPSQEQPEPQEKPNLNGGTQENGTGQASSKNGHSARQHSPADTEM</sequence>